<comment type="cofactor">
    <cofactor evidence="1">
        <name>Co(2+)</name>
        <dbReference type="ChEBI" id="CHEBI:48828"/>
    </cofactor>
</comment>
<evidence type="ECO:0000256" key="6">
    <source>
        <dbReference type="ARBA" id="ARBA00016853"/>
    </source>
</evidence>
<dbReference type="GO" id="GO:0009089">
    <property type="term" value="P:lysine biosynthetic process via diaminopimelate"/>
    <property type="evidence" value="ECO:0007669"/>
    <property type="project" value="UniProtKB-UniPathway"/>
</dbReference>
<comment type="catalytic activity">
    <reaction evidence="10">
        <text>N-succinyl-(2S,6S)-2,6-diaminopimelate + H2O = (2S,6S)-2,6-diaminopimelate + succinate</text>
        <dbReference type="Rhea" id="RHEA:22608"/>
        <dbReference type="ChEBI" id="CHEBI:15377"/>
        <dbReference type="ChEBI" id="CHEBI:30031"/>
        <dbReference type="ChEBI" id="CHEBI:57609"/>
        <dbReference type="ChEBI" id="CHEBI:58087"/>
        <dbReference type="EC" id="3.5.1.18"/>
    </reaction>
</comment>
<dbReference type="InterPro" id="IPR001261">
    <property type="entry name" value="ArgE/DapE_CS"/>
</dbReference>
<accession>A0A2T7T9J4</accession>
<dbReference type="GO" id="GO:0009014">
    <property type="term" value="F:succinyl-diaminopimelate desuccinylase activity"/>
    <property type="evidence" value="ECO:0007669"/>
    <property type="project" value="UniProtKB-EC"/>
</dbReference>
<keyword evidence="7" id="KW-0378">Hydrolase</keyword>
<dbReference type="Proteomes" id="UP000245992">
    <property type="component" value="Unassembled WGS sequence"/>
</dbReference>
<evidence type="ECO:0000313" key="12">
    <source>
        <dbReference type="EMBL" id="PVE11761.1"/>
    </source>
</evidence>
<dbReference type="Gene3D" id="3.40.630.10">
    <property type="entry name" value="Zn peptidases"/>
    <property type="match status" value="1"/>
</dbReference>
<gene>
    <name evidence="12" type="ORF">Y717_15715</name>
</gene>
<feature type="domain" description="Peptidase M20 dimerisation" evidence="11">
    <location>
        <begin position="220"/>
        <end position="316"/>
    </location>
</feature>
<evidence type="ECO:0000256" key="8">
    <source>
        <dbReference type="ARBA" id="ARBA00022833"/>
    </source>
</evidence>
<sequence>MHQNDVATGHRQAVLQAVDHGFEEAVAFLRQLIRTPSVNPWFGDKPDVTGEGRVQRVFRERLEGLGAEVDEWEPSAEALAHHEGEPGYFADRDFTGRPNVVGRIPGTDPAAPALMFLGHCDVVAVGKGWTVEPFAGLRKDGNVYGRGAADMKGGMAAALGAIAAVREAGIALRGDVLFASVTEEETGGMGTLALIDRGYRPTAGVIIPEPTNLNVAPLCRGIIWGEITIPGRAGHIEITQPAWQEGGAVDAIAYGKRLLAAIDETNARWRELPEKNHKYMAAPCQINVAEVHAGTYPSTYAHDFTIRFDIQYLPAELDEKGGGGRVREQVEQLVRDFSTGDAWLAEHPVEVTWLVDADCGETQDQEPIVTSTYRNARELGLPTRIEGVPSHTDMGLPIKAGIPTVTFGPGSLSIAHQPDEFVGEDELREAMKVMALTVLDLCGVA</sequence>
<dbReference type="Gene3D" id="3.30.70.360">
    <property type="match status" value="1"/>
</dbReference>
<organism evidence="12 13">
    <name type="scientific">Streptomyces scopuliridis RB72</name>
    <dbReference type="NCBI Taxonomy" id="1440053"/>
    <lineage>
        <taxon>Bacteria</taxon>
        <taxon>Bacillati</taxon>
        <taxon>Actinomycetota</taxon>
        <taxon>Actinomycetes</taxon>
        <taxon>Kitasatosporales</taxon>
        <taxon>Streptomycetaceae</taxon>
        <taxon>Streptomyces</taxon>
    </lineage>
</organism>
<dbReference type="Pfam" id="PF01546">
    <property type="entry name" value="Peptidase_M20"/>
    <property type="match status" value="1"/>
</dbReference>
<dbReference type="OrthoDB" id="7055905at2"/>
<reference evidence="12 13" key="1">
    <citation type="submission" date="2013-12" db="EMBL/GenBank/DDBJ databases">
        <title>Annotated genome of Streptomyces scopuliridis.</title>
        <authorList>
            <person name="Olson J.B."/>
        </authorList>
    </citation>
    <scope>NUCLEOTIDE SEQUENCE [LARGE SCALE GENOMIC DNA]</scope>
    <source>
        <strain evidence="12 13">RB72</strain>
    </source>
</reference>
<dbReference type="EC" id="3.5.1.18" evidence="5"/>
<dbReference type="InterPro" id="IPR050072">
    <property type="entry name" value="Peptidase_M20A"/>
</dbReference>
<evidence type="ECO:0000256" key="5">
    <source>
        <dbReference type="ARBA" id="ARBA00011921"/>
    </source>
</evidence>
<dbReference type="InterPro" id="IPR002933">
    <property type="entry name" value="Peptidase_M20"/>
</dbReference>
<evidence type="ECO:0000256" key="4">
    <source>
        <dbReference type="ARBA" id="ARBA00006247"/>
    </source>
</evidence>
<keyword evidence="9" id="KW-0170">Cobalt</keyword>
<dbReference type="NCBIfam" id="TIGR01910">
    <property type="entry name" value="DapE-ArgE"/>
    <property type="match status" value="1"/>
</dbReference>
<comment type="similarity">
    <text evidence="4">Belongs to the peptidase M20A family.</text>
</comment>
<dbReference type="InterPro" id="IPR011650">
    <property type="entry name" value="Peptidase_M20_dimer"/>
</dbReference>
<evidence type="ECO:0000256" key="3">
    <source>
        <dbReference type="ARBA" id="ARBA00005130"/>
    </source>
</evidence>
<comment type="pathway">
    <text evidence="3">Amino-acid biosynthesis; L-lysine biosynthesis via DAP pathway; LL-2,6-diaminopimelate from (S)-tetrahydrodipicolinate (succinylase route): step 3/3.</text>
</comment>
<keyword evidence="8" id="KW-0862">Zinc</keyword>
<protein>
    <recommendedName>
        <fullName evidence="6">Probable succinyl-diaminopimelate desuccinylase</fullName>
        <ecNumber evidence="5">3.5.1.18</ecNumber>
    </recommendedName>
</protein>
<evidence type="ECO:0000256" key="1">
    <source>
        <dbReference type="ARBA" id="ARBA00001941"/>
    </source>
</evidence>
<dbReference type="PANTHER" id="PTHR43808:SF25">
    <property type="entry name" value="PEPTIDASE M20 DIMERISATION DOMAIN-CONTAINING PROTEIN"/>
    <property type="match status" value="1"/>
</dbReference>
<evidence type="ECO:0000259" key="11">
    <source>
        <dbReference type="Pfam" id="PF07687"/>
    </source>
</evidence>
<dbReference type="RefSeq" id="WP_030355265.1">
    <property type="nucleotide sequence ID" value="NZ_AZSP01000128.1"/>
</dbReference>
<dbReference type="Pfam" id="PF07687">
    <property type="entry name" value="M20_dimer"/>
    <property type="match status" value="1"/>
</dbReference>
<evidence type="ECO:0000256" key="9">
    <source>
        <dbReference type="ARBA" id="ARBA00023285"/>
    </source>
</evidence>
<dbReference type="SUPFAM" id="SSF53187">
    <property type="entry name" value="Zn-dependent exopeptidases"/>
    <property type="match status" value="1"/>
</dbReference>
<evidence type="ECO:0000313" key="13">
    <source>
        <dbReference type="Proteomes" id="UP000245992"/>
    </source>
</evidence>
<dbReference type="PROSITE" id="PS00758">
    <property type="entry name" value="ARGE_DAPE_CPG2_1"/>
    <property type="match status" value="1"/>
</dbReference>
<evidence type="ECO:0000256" key="10">
    <source>
        <dbReference type="ARBA" id="ARBA00051301"/>
    </source>
</evidence>
<comment type="cofactor">
    <cofactor evidence="2">
        <name>Zn(2+)</name>
        <dbReference type="ChEBI" id="CHEBI:29105"/>
    </cofactor>
</comment>
<dbReference type="STRING" id="1440053.GCA_000718095_06346"/>
<dbReference type="EMBL" id="AZSP01000128">
    <property type="protein sequence ID" value="PVE11761.1"/>
    <property type="molecule type" value="Genomic_DNA"/>
</dbReference>
<proteinExistence type="inferred from homology"/>
<keyword evidence="13" id="KW-1185">Reference proteome</keyword>
<comment type="caution">
    <text evidence="12">The sequence shown here is derived from an EMBL/GenBank/DDBJ whole genome shotgun (WGS) entry which is preliminary data.</text>
</comment>
<evidence type="ECO:0000256" key="2">
    <source>
        <dbReference type="ARBA" id="ARBA00001947"/>
    </source>
</evidence>
<evidence type="ECO:0000256" key="7">
    <source>
        <dbReference type="ARBA" id="ARBA00022801"/>
    </source>
</evidence>
<dbReference type="UniPathway" id="UPA00034">
    <property type="reaction ID" value="UER00021"/>
</dbReference>
<name>A0A2T7T9J4_9ACTN</name>
<dbReference type="PANTHER" id="PTHR43808">
    <property type="entry name" value="ACETYLORNITHINE DEACETYLASE"/>
    <property type="match status" value="1"/>
</dbReference>
<dbReference type="AlphaFoldDB" id="A0A2T7T9J4"/>
<dbReference type="InterPro" id="IPR010182">
    <property type="entry name" value="ArgE/DapE"/>
</dbReference>